<dbReference type="EMBL" id="JBCITM010000004">
    <property type="protein sequence ID" value="MEN1759887.1"/>
    <property type="molecule type" value="Genomic_DNA"/>
</dbReference>
<evidence type="ECO:0000256" key="1">
    <source>
        <dbReference type="ARBA" id="ARBA00022723"/>
    </source>
</evidence>
<gene>
    <name evidence="5" type="ORF">AAIG11_05365</name>
</gene>
<dbReference type="PANTHER" id="PTHR40447:SF1">
    <property type="entry name" value="ANAEROBIC SULFITE REDUCTASE SUBUNIT A"/>
    <property type="match status" value="1"/>
</dbReference>
<dbReference type="InterPro" id="IPR017896">
    <property type="entry name" value="4Fe4S_Fe-S-bd"/>
</dbReference>
<keyword evidence="6" id="KW-1185">Reference proteome</keyword>
<dbReference type="InterPro" id="IPR017900">
    <property type="entry name" value="4Fe4S_Fe_S_CS"/>
</dbReference>
<keyword evidence="1" id="KW-0479">Metal-binding</keyword>
<evidence type="ECO:0000259" key="4">
    <source>
        <dbReference type="PROSITE" id="PS51379"/>
    </source>
</evidence>
<dbReference type="InterPro" id="IPR009051">
    <property type="entry name" value="Helical_ferredxn"/>
</dbReference>
<dbReference type="PROSITE" id="PS00198">
    <property type="entry name" value="4FE4S_FER_1"/>
    <property type="match status" value="2"/>
</dbReference>
<dbReference type="Proteomes" id="UP001407405">
    <property type="component" value="Unassembled WGS sequence"/>
</dbReference>
<dbReference type="RefSeq" id="WP_343185215.1">
    <property type="nucleotide sequence ID" value="NZ_JBCITM010000004.1"/>
</dbReference>
<dbReference type="Pfam" id="PF17179">
    <property type="entry name" value="Fer4_22"/>
    <property type="match status" value="1"/>
</dbReference>
<evidence type="ECO:0000256" key="3">
    <source>
        <dbReference type="ARBA" id="ARBA00023014"/>
    </source>
</evidence>
<keyword evidence="2" id="KW-0408">Iron</keyword>
<name>A0ABU9VRY0_9CLOT</name>
<comment type="caution">
    <text evidence="5">The sequence shown here is derived from an EMBL/GenBank/DDBJ whole genome shotgun (WGS) entry which is preliminary data.</text>
</comment>
<dbReference type="Gene3D" id="1.10.1060.10">
    <property type="entry name" value="Alpha-helical ferredoxin"/>
    <property type="match status" value="1"/>
</dbReference>
<protein>
    <submittedName>
        <fullName evidence="5">4Fe-4S dicluster domain-containing protein</fullName>
    </submittedName>
</protein>
<proteinExistence type="predicted"/>
<reference evidence="5 6" key="1">
    <citation type="submission" date="2024-04" db="EMBL/GenBank/DDBJ databases">
        <title>Genome sequencing and metabolic network reconstruction of aminoacids and betaine degradation by Anoxynatronum sibiricum.</title>
        <authorList>
            <person name="Detkova E.N."/>
            <person name="Boltjanskaja Y.V."/>
            <person name="Mardanov A.V."/>
            <person name="Kevbrin V."/>
        </authorList>
    </citation>
    <scope>NUCLEOTIDE SEQUENCE [LARGE SCALE GENOMIC DNA]</scope>
    <source>
        <strain evidence="5 6">Z-7981</strain>
    </source>
</reference>
<dbReference type="PROSITE" id="PS51379">
    <property type="entry name" value="4FE4S_FER_2"/>
    <property type="match status" value="2"/>
</dbReference>
<dbReference type="PANTHER" id="PTHR40447">
    <property type="entry name" value="ANAEROBIC SULFITE REDUCTASE SUBUNIT A"/>
    <property type="match status" value="1"/>
</dbReference>
<dbReference type="SUPFAM" id="SSF46548">
    <property type="entry name" value="alpha-helical ferredoxin"/>
    <property type="match status" value="1"/>
</dbReference>
<evidence type="ECO:0000313" key="5">
    <source>
        <dbReference type="EMBL" id="MEN1759887.1"/>
    </source>
</evidence>
<feature type="domain" description="4Fe-4S ferredoxin-type" evidence="4">
    <location>
        <begin position="237"/>
        <end position="269"/>
    </location>
</feature>
<feature type="domain" description="4Fe-4S ferredoxin-type" evidence="4">
    <location>
        <begin position="316"/>
        <end position="345"/>
    </location>
</feature>
<organism evidence="5 6">
    <name type="scientific">Anoxynatronum sibiricum</name>
    <dbReference type="NCBI Taxonomy" id="210623"/>
    <lineage>
        <taxon>Bacteria</taxon>
        <taxon>Bacillati</taxon>
        <taxon>Bacillota</taxon>
        <taxon>Clostridia</taxon>
        <taxon>Eubacteriales</taxon>
        <taxon>Clostridiaceae</taxon>
        <taxon>Anoxynatronum</taxon>
    </lineage>
</organism>
<evidence type="ECO:0000256" key="2">
    <source>
        <dbReference type="ARBA" id="ARBA00023004"/>
    </source>
</evidence>
<accession>A0ABU9VRY0</accession>
<evidence type="ECO:0000313" key="6">
    <source>
        <dbReference type="Proteomes" id="UP001407405"/>
    </source>
</evidence>
<keyword evidence="3" id="KW-0411">Iron-sulfur</keyword>
<sequence>MMMVKLPGYETLIHYLQQGLGEKQVFVPASAEGKEGHMPLGSLNTVDLAQMTALTFQEKPLRNSIKSLFFPDTETYLTYRKEEGRMVMETPGDMMPQVLVGAKACDLESLNLIDRVFLADPVDTLYAEKRAKTLILAAPCRQQGTYCRCEAFGVDRINPAADVTMYQETAGAAEPLYLKALTPAGETFLEDLMKGCTGACIEAESVAVTEIPWQAVPLQEKPLSPQEVKDQVDTLFEHPLWEELAMRCLGCATCTYYCPTCHCYDIRDFSRQEAGERYRTWDSCMFTSFTNMAGGHNPRPHRKDRIQNRFFHKLNYFVKKQGPLACVGCGRCGDACPVGISMDTVLNRIGGDRHDA</sequence>